<evidence type="ECO:0000313" key="1">
    <source>
        <dbReference type="EMBL" id="SSW64309.1"/>
    </source>
</evidence>
<reference evidence="1 2" key="1">
    <citation type="submission" date="2018-07" db="EMBL/GenBank/DDBJ databases">
        <authorList>
            <person name="Peeters C."/>
        </authorList>
    </citation>
    <scope>NUCLEOTIDE SEQUENCE [LARGE SCALE GENOMIC DNA]</scope>
    <source>
        <strain evidence="1 2">LMG 30378</strain>
    </source>
</reference>
<evidence type="ECO:0000313" key="2">
    <source>
        <dbReference type="Proteomes" id="UP000289465"/>
    </source>
</evidence>
<accession>A0A446C8S6</accession>
<dbReference type="InterPro" id="IPR010985">
    <property type="entry name" value="Ribbon_hlx_hlx"/>
</dbReference>
<dbReference type="AlphaFoldDB" id="A0A446C8S6"/>
<dbReference type="Proteomes" id="UP000289465">
    <property type="component" value="Unassembled WGS sequence"/>
</dbReference>
<evidence type="ECO:0008006" key="3">
    <source>
        <dbReference type="Google" id="ProtNLM"/>
    </source>
</evidence>
<protein>
    <recommendedName>
        <fullName evidence="3">Arc-like DNA binding domain-containing protein</fullName>
    </recommendedName>
</protein>
<organism evidence="1 2">
    <name type="scientific">Achromobacter veterisilvae</name>
    <dbReference type="NCBI Taxonomy" id="2069367"/>
    <lineage>
        <taxon>Bacteria</taxon>
        <taxon>Pseudomonadati</taxon>
        <taxon>Pseudomonadota</taxon>
        <taxon>Betaproteobacteria</taxon>
        <taxon>Burkholderiales</taxon>
        <taxon>Alcaligenaceae</taxon>
        <taxon>Achromobacter</taxon>
    </lineage>
</organism>
<sequence>MEQEEWRGQLRAPTDVMAWIRIYAKERFTSMNAIAVEALREYKARRMEQEKEVRHG</sequence>
<dbReference type="RefSeq" id="WP_165360091.1">
    <property type="nucleotide sequence ID" value="NZ_UFQC01000004.1"/>
</dbReference>
<dbReference type="GO" id="GO:0006355">
    <property type="term" value="P:regulation of DNA-templated transcription"/>
    <property type="evidence" value="ECO:0007669"/>
    <property type="project" value="InterPro"/>
</dbReference>
<name>A0A446C8S6_9BURK</name>
<dbReference type="SUPFAM" id="SSF47598">
    <property type="entry name" value="Ribbon-helix-helix"/>
    <property type="match status" value="1"/>
</dbReference>
<gene>
    <name evidence="1" type="ORF">AVE30378_01011</name>
</gene>
<proteinExistence type="predicted"/>
<dbReference type="EMBL" id="UFQC01000004">
    <property type="protein sequence ID" value="SSW64309.1"/>
    <property type="molecule type" value="Genomic_DNA"/>
</dbReference>